<sequence length="159" mass="17600">MRGLTAGRETKVHNYEEIMDYLQNELEKDPAIEGLIGYSEGARIAASFILEEQRREIEDGGSRRIKCAIFANGWSPITRERGVVLSDEVEDMLDIPTLHVIGSDDPFKHGSYALYNICDPDCAEMFDTGKGHVIPRSGPTIAELGEAVRDLIGKAKCSE</sequence>
<organism evidence="3 4">
    <name type="scientific">Penicillium desertorum</name>
    <dbReference type="NCBI Taxonomy" id="1303715"/>
    <lineage>
        <taxon>Eukaryota</taxon>
        <taxon>Fungi</taxon>
        <taxon>Dikarya</taxon>
        <taxon>Ascomycota</taxon>
        <taxon>Pezizomycotina</taxon>
        <taxon>Eurotiomycetes</taxon>
        <taxon>Eurotiomycetidae</taxon>
        <taxon>Eurotiales</taxon>
        <taxon>Aspergillaceae</taxon>
        <taxon>Penicillium</taxon>
    </lineage>
</organism>
<dbReference type="OrthoDB" id="414698at2759"/>
<reference evidence="3" key="1">
    <citation type="submission" date="2022-12" db="EMBL/GenBank/DDBJ databases">
        <authorList>
            <person name="Petersen C."/>
        </authorList>
    </citation>
    <scope>NUCLEOTIDE SEQUENCE</scope>
    <source>
        <strain evidence="3">IBT 17660</strain>
    </source>
</reference>
<accession>A0A9W9WWH2</accession>
<dbReference type="PANTHER" id="PTHR48070:SF4">
    <property type="entry name" value="ESTERASE ALNB"/>
    <property type="match status" value="1"/>
</dbReference>
<dbReference type="GO" id="GO:0017000">
    <property type="term" value="P:antibiotic biosynthetic process"/>
    <property type="evidence" value="ECO:0007669"/>
    <property type="project" value="UniProtKB-ARBA"/>
</dbReference>
<dbReference type="GO" id="GO:0005737">
    <property type="term" value="C:cytoplasm"/>
    <property type="evidence" value="ECO:0007669"/>
    <property type="project" value="TreeGrafter"/>
</dbReference>
<keyword evidence="4" id="KW-1185">Reference proteome</keyword>
<proteinExistence type="predicted"/>
<dbReference type="InterPro" id="IPR005645">
    <property type="entry name" value="FSH-like_dom"/>
</dbReference>
<dbReference type="Pfam" id="PF03959">
    <property type="entry name" value="FSH1"/>
    <property type="match status" value="1"/>
</dbReference>
<evidence type="ECO:0000259" key="2">
    <source>
        <dbReference type="Pfam" id="PF03959"/>
    </source>
</evidence>
<dbReference type="SUPFAM" id="SSF53474">
    <property type="entry name" value="alpha/beta-Hydrolases"/>
    <property type="match status" value="1"/>
</dbReference>
<dbReference type="PANTHER" id="PTHR48070">
    <property type="entry name" value="ESTERASE OVCA2"/>
    <property type="match status" value="1"/>
</dbReference>
<dbReference type="AlphaFoldDB" id="A0A9W9WWH2"/>
<evidence type="ECO:0000313" key="4">
    <source>
        <dbReference type="Proteomes" id="UP001147760"/>
    </source>
</evidence>
<dbReference type="InterPro" id="IPR050593">
    <property type="entry name" value="LovG"/>
</dbReference>
<dbReference type="GO" id="GO:0019748">
    <property type="term" value="P:secondary metabolic process"/>
    <property type="evidence" value="ECO:0007669"/>
    <property type="project" value="TreeGrafter"/>
</dbReference>
<keyword evidence="1" id="KW-0378">Hydrolase</keyword>
<evidence type="ECO:0000313" key="3">
    <source>
        <dbReference type="EMBL" id="KAJ5477812.1"/>
    </source>
</evidence>
<feature type="domain" description="Serine hydrolase" evidence="2">
    <location>
        <begin position="10"/>
        <end position="140"/>
    </location>
</feature>
<name>A0A9W9WWH2_9EURO</name>
<dbReference type="GO" id="GO:0072330">
    <property type="term" value="P:monocarboxylic acid biosynthetic process"/>
    <property type="evidence" value="ECO:0007669"/>
    <property type="project" value="UniProtKB-ARBA"/>
</dbReference>
<dbReference type="GO" id="GO:0016787">
    <property type="term" value="F:hydrolase activity"/>
    <property type="evidence" value="ECO:0007669"/>
    <property type="project" value="UniProtKB-KW"/>
</dbReference>
<dbReference type="GO" id="GO:0005634">
    <property type="term" value="C:nucleus"/>
    <property type="evidence" value="ECO:0007669"/>
    <property type="project" value="TreeGrafter"/>
</dbReference>
<protein>
    <recommendedName>
        <fullName evidence="2">Serine hydrolase domain-containing protein</fullName>
    </recommendedName>
</protein>
<dbReference type="EMBL" id="JAPWDO010000003">
    <property type="protein sequence ID" value="KAJ5477812.1"/>
    <property type="molecule type" value="Genomic_DNA"/>
</dbReference>
<reference evidence="3" key="2">
    <citation type="journal article" date="2023" name="IMA Fungus">
        <title>Comparative genomic study of the Penicillium genus elucidates a diverse pangenome and 15 lateral gene transfer events.</title>
        <authorList>
            <person name="Petersen C."/>
            <person name="Sorensen T."/>
            <person name="Nielsen M.R."/>
            <person name="Sondergaard T.E."/>
            <person name="Sorensen J.L."/>
            <person name="Fitzpatrick D.A."/>
            <person name="Frisvad J.C."/>
            <person name="Nielsen K.L."/>
        </authorList>
    </citation>
    <scope>NUCLEOTIDE SEQUENCE</scope>
    <source>
        <strain evidence="3">IBT 17660</strain>
    </source>
</reference>
<evidence type="ECO:0000256" key="1">
    <source>
        <dbReference type="ARBA" id="ARBA00022801"/>
    </source>
</evidence>
<dbReference type="Proteomes" id="UP001147760">
    <property type="component" value="Unassembled WGS sequence"/>
</dbReference>
<dbReference type="Gene3D" id="3.40.50.1820">
    <property type="entry name" value="alpha/beta hydrolase"/>
    <property type="match status" value="1"/>
</dbReference>
<dbReference type="InterPro" id="IPR029058">
    <property type="entry name" value="AB_hydrolase_fold"/>
</dbReference>
<gene>
    <name evidence="3" type="ORF">N7530_003321</name>
</gene>
<comment type="caution">
    <text evidence="3">The sequence shown here is derived from an EMBL/GenBank/DDBJ whole genome shotgun (WGS) entry which is preliminary data.</text>
</comment>